<feature type="region of interest" description="Disordered" evidence="2">
    <location>
        <begin position="121"/>
        <end position="140"/>
    </location>
</feature>
<keyword evidence="5" id="KW-1185">Reference proteome</keyword>
<comment type="caution">
    <text evidence="4">The sequence shown here is derived from an EMBL/GenBank/DDBJ whole genome shotgun (WGS) entry which is preliminary data.</text>
</comment>
<dbReference type="Gene3D" id="1.10.10.2830">
    <property type="match status" value="1"/>
</dbReference>
<evidence type="ECO:0000256" key="1">
    <source>
        <dbReference type="ARBA" id="ARBA00006295"/>
    </source>
</evidence>
<accession>A0A4Y8Q2V6</accession>
<feature type="domain" description="ParB-like N-terminal" evidence="3">
    <location>
        <begin position="6"/>
        <end position="96"/>
    </location>
</feature>
<dbReference type="GO" id="GO:0007059">
    <property type="term" value="P:chromosome segregation"/>
    <property type="evidence" value="ECO:0007669"/>
    <property type="project" value="UniProtKB-KW"/>
</dbReference>
<dbReference type="GO" id="GO:0003677">
    <property type="term" value="F:DNA binding"/>
    <property type="evidence" value="ECO:0007669"/>
    <property type="project" value="InterPro"/>
</dbReference>
<name>A0A4Y8Q2V6_9BACL</name>
<dbReference type="OrthoDB" id="9771505at2"/>
<dbReference type="SUPFAM" id="SSF109709">
    <property type="entry name" value="KorB DNA-binding domain-like"/>
    <property type="match status" value="1"/>
</dbReference>
<dbReference type="InterPro" id="IPR036086">
    <property type="entry name" value="ParB/Sulfiredoxin_sf"/>
</dbReference>
<evidence type="ECO:0000313" key="5">
    <source>
        <dbReference type="Proteomes" id="UP000298246"/>
    </source>
</evidence>
<evidence type="ECO:0000259" key="3">
    <source>
        <dbReference type="SMART" id="SM00470"/>
    </source>
</evidence>
<dbReference type="InterPro" id="IPR050336">
    <property type="entry name" value="Chromosome_partition/occlusion"/>
</dbReference>
<protein>
    <submittedName>
        <fullName evidence="4">Chromosome partitioning protein ParB</fullName>
    </submittedName>
</protein>
<evidence type="ECO:0000313" key="4">
    <source>
        <dbReference type="EMBL" id="TFE88231.1"/>
    </source>
</evidence>
<dbReference type="Proteomes" id="UP000298246">
    <property type="component" value="Unassembled WGS sequence"/>
</dbReference>
<dbReference type="Gene3D" id="3.90.1530.30">
    <property type="match status" value="1"/>
</dbReference>
<dbReference type="PANTHER" id="PTHR33375">
    <property type="entry name" value="CHROMOSOME-PARTITIONING PROTEIN PARB-RELATED"/>
    <property type="match status" value="1"/>
</dbReference>
<dbReference type="SMART" id="SM00470">
    <property type="entry name" value="ParB"/>
    <property type="match status" value="1"/>
</dbReference>
<dbReference type="InterPro" id="IPR003115">
    <property type="entry name" value="ParB_N"/>
</dbReference>
<gene>
    <name evidence="4" type="ORF">B5M42_09865</name>
</gene>
<dbReference type="Pfam" id="PF02195">
    <property type="entry name" value="ParB_N"/>
    <property type="match status" value="1"/>
</dbReference>
<dbReference type="RefSeq" id="WP_134752276.1">
    <property type="nucleotide sequence ID" value="NZ_MYFO02000004.1"/>
</dbReference>
<sequence>MNETVTTIPIEKLHPFPDNPYHVADNDELQAIAESIRKHGVISPLVVRPRDGGGYEIISGHRRKAACEKAGIAAVPAFIREMDRNAAIIALVDSNLHREHVLPSEKAWAYKMKLDAIKRQGQRNDLADSGTPDQLGQKSRERVAVDVGTSATQVQRYIRLTELIPPLLEMVDSGKVAFSPAVELSYLSEKEQEALLETMGSEERTPSLSQAQRMKKLSANGLLDMDAIFKIMIEEKPSQREQIKLQKESIKDYFPKGYTAQQMEQTILKLLEEWKKRRERGRENSR</sequence>
<dbReference type="SUPFAM" id="SSF110849">
    <property type="entry name" value="ParB/Sulfiredoxin"/>
    <property type="match status" value="1"/>
</dbReference>
<proteinExistence type="inferred from homology"/>
<comment type="similarity">
    <text evidence="1">Belongs to the ParB family.</text>
</comment>
<dbReference type="NCBIfam" id="TIGR00180">
    <property type="entry name" value="parB_part"/>
    <property type="match status" value="1"/>
</dbReference>
<dbReference type="EMBL" id="MYFO01000010">
    <property type="protein sequence ID" value="TFE88231.1"/>
    <property type="molecule type" value="Genomic_DNA"/>
</dbReference>
<organism evidence="4 5">
    <name type="scientific">Paenibacillus athensensis</name>
    <dbReference type="NCBI Taxonomy" id="1967502"/>
    <lineage>
        <taxon>Bacteria</taxon>
        <taxon>Bacillati</taxon>
        <taxon>Bacillota</taxon>
        <taxon>Bacilli</taxon>
        <taxon>Bacillales</taxon>
        <taxon>Paenibacillaceae</taxon>
        <taxon>Paenibacillus</taxon>
    </lineage>
</organism>
<dbReference type="PANTHER" id="PTHR33375:SF1">
    <property type="entry name" value="CHROMOSOME-PARTITIONING PROTEIN PARB-RELATED"/>
    <property type="match status" value="1"/>
</dbReference>
<dbReference type="AlphaFoldDB" id="A0A4Y8Q2V6"/>
<dbReference type="GO" id="GO:0005694">
    <property type="term" value="C:chromosome"/>
    <property type="evidence" value="ECO:0007669"/>
    <property type="project" value="TreeGrafter"/>
</dbReference>
<reference evidence="4 5" key="1">
    <citation type="submission" date="2017-03" db="EMBL/GenBank/DDBJ databases">
        <title>Isolation of Levoglucosan Utilizing Bacteria.</title>
        <authorList>
            <person name="Arya A.S."/>
        </authorList>
    </citation>
    <scope>NUCLEOTIDE SEQUENCE [LARGE SCALE GENOMIC DNA]</scope>
    <source>
        <strain evidence="4 5">MEC069</strain>
    </source>
</reference>
<dbReference type="CDD" id="cd16407">
    <property type="entry name" value="ParB_N_like"/>
    <property type="match status" value="1"/>
</dbReference>
<dbReference type="InterPro" id="IPR004437">
    <property type="entry name" value="ParB/RepB/Spo0J"/>
</dbReference>
<evidence type="ECO:0000256" key="2">
    <source>
        <dbReference type="SAM" id="MobiDB-lite"/>
    </source>
</evidence>